<evidence type="ECO:0000259" key="6">
    <source>
        <dbReference type="SMART" id="SM01073"/>
    </source>
</evidence>
<dbReference type="KEGG" id="mend:L6E24_02675"/>
<dbReference type="SMART" id="SM00382">
    <property type="entry name" value="AAA"/>
    <property type="match status" value="2"/>
</dbReference>
<dbReference type="Proteomes" id="UP001060368">
    <property type="component" value="Chromosome"/>
</dbReference>
<feature type="domain" description="AAA+ ATPase" evidence="5">
    <location>
        <begin position="478"/>
        <end position="615"/>
    </location>
</feature>
<reference evidence="7" key="1">
    <citation type="submission" date="2022-04" db="EMBL/GenBank/DDBJ databases">
        <title>Complete genome of Methanoplanus endosymbiosus DSM 3599.</title>
        <authorList>
            <person name="Chen S.-C."/>
            <person name="You Y.-T."/>
            <person name="Zhou Y.-Z."/>
            <person name="Lai M.-C."/>
        </authorList>
    </citation>
    <scope>NUCLEOTIDE SEQUENCE</scope>
    <source>
        <strain evidence="7">DSM 3599</strain>
    </source>
</reference>
<dbReference type="InterPro" id="IPR050168">
    <property type="entry name" value="AAA_ATPase_domain"/>
</dbReference>
<dbReference type="InterPro" id="IPR003338">
    <property type="entry name" value="CDC4_N-term_subdom"/>
</dbReference>
<name>A0A9E7THJ3_9EURY</name>
<keyword evidence="4" id="KW-0067">ATP-binding</keyword>
<feature type="domain" description="CDC48 N-terminal subdomain" evidence="6">
    <location>
        <begin position="2"/>
        <end position="86"/>
    </location>
</feature>
<dbReference type="FunFam" id="2.40.40.20:FF:000007">
    <property type="entry name" value="AAA family ATPase"/>
    <property type="match status" value="1"/>
</dbReference>
<evidence type="ECO:0000256" key="1">
    <source>
        <dbReference type="ARBA" id="ARBA00009833"/>
    </source>
</evidence>
<dbReference type="Pfam" id="PF17862">
    <property type="entry name" value="AAA_lid_3"/>
    <property type="match status" value="2"/>
</dbReference>
<organism evidence="7 8">
    <name type="scientific">Methanoplanus endosymbiosus</name>
    <dbReference type="NCBI Taxonomy" id="33865"/>
    <lineage>
        <taxon>Archaea</taxon>
        <taxon>Methanobacteriati</taxon>
        <taxon>Methanobacteriota</taxon>
        <taxon>Stenosarchaea group</taxon>
        <taxon>Methanomicrobia</taxon>
        <taxon>Methanomicrobiales</taxon>
        <taxon>Methanomicrobiaceae</taxon>
        <taxon>Methanoplanus</taxon>
    </lineage>
</organism>
<dbReference type="PROSITE" id="PS00674">
    <property type="entry name" value="AAA"/>
    <property type="match status" value="2"/>
</dbReference>
<dbReference type="EMBL" id="CP096115">
    <property type="protein sequence ID" value="UUX93042.1"/>
    <property type="molecule type" value="Genomic_DNA"/>
</dbReference>
<keyword evidence="2" id="KW-0677">Repeat</keyword>
<dbReference type="NCBIfam" id="TIGR01243">
    <property type="entry name" value="CDC48"/>
    <property type="match status" value="1"/>
</dbReference>
<dbReference type="Pfam" id="PF00004">
    <property type="entry name" value="AAA"/>
    <property type="match status" value="2"/>
</dbReference>
<dbReference type="Pfam" id="PF02359">
    <property type="entry name" value="CDC48_N"/>
    <property type="match status" value="1"/>
</dbReference>
<dbReference type="Gene3D" id="3.40.50.300">
    <property type="entry name" value="P-loop containing nucleotide triphosphate hydrolases"/>
    <property type="match status" value="2"/>
</dbReference>
<evidence type="ECO:0000313" key="7">
    <source>
        <dbReference type="EMBL" id="UUX93042.1"/>
    </source>
</evidence>
<evidence type="ECO:0000259" key="5">
    <source>
        <dbReference type="SMART" id="SM00382"/>
    </source>
</evidence>
<keyword evidence="8" id="KW-1185">Reference proteome</keyword>
<evidence type="ECO:0000256" key="2">
    <source>
        <dbReference type="ARBA" id="ARBA00022737"/>
    </source>
</evidence>
<dbReference type="InterPro" id="IPR009010">
    <property type="entry name" value="Asp_de-COase-like_dom_sf"/>
</dbReference>
<comment type="similarity">
    <text evidence="1">Belongs to the AAA ATPase family. CDC48 subfamily.</text>
</comment>
<evidence type="ECO:0000313" key="8">
    <source>
        <dbReference type="Proteomes" id="UP001060368"/>
    </source>
</evidence>
<dbReference type="InterPro" id="IPR041569">
    <property type="entry name" value="AAA_lid_3"/>
</dbReference>
<dbReference type="PANTHER" id="PTHR23077:SF171">
    <property type="entry name" value="NUCLEAR VALOSIN-CONTAINING PROTEIN-LIKE"/>
    <property type="match status" value="1"/>
</dbReference>
<dbReference type="InterPro" id="IPR005938">
    <property type="entry name" value="AAA_ATPase_CDC48"/>
</dbReference>
<keyword evidence="3" id="KW-0547">Nucleotide-binding</keyword>
<dbReference type="PANTHER" id="PTHR23077">
    <property type="entry name" value="AAA-FAMILY ATPASE"/>
    <property type="match status" value="1"/>
</dbReference>
<dbReference type="InterPro" id="IPR003593">
    <property type="entry name" value="AAA+_ATPase"/>
</dbReference>
<dbReference type="SMART" id="SM01073">
    <property type="entry name" value="CDC48_N"/>
    <property type="match status" value="1"/>
</dbReference>
<proteinExistence type="inferred from homology"/>
<dbReference type="GeneID" id="74306564"/>
<dbReference type="GO" id="GO:0005524">
    <property type="term" value="F:ATP binding"/>
    <property type="evidence" value="ECO:0007669"/>
    <property type="project" value="UniProtKB-KW"/>
</dbReference>
<dbReference type="AlphaFoldDB" id="A0A9E7THJ3"/>
<dbReference type="SUPFAM" id="SSF52540">
    <property type="entry name" value="P-loop containing nucleoside triphosphate hydrolases"/>
    <property type="match status" value="2"/>
</dbReference>
<feature type="domain" description="AAA+ ATPase" evidence="5">
    <location>
        <begin position="203"/>
        <end position="341"/>
    </location>
</feature>
<dbReference type="GO" id="GO:0005737">
    <property type="term" value="C:cytoplasm"/>
    <property type="evidence" value="ECO:0007669"/>
    <property type="project" value="UniProtKB-ARBA"/>
</dbReference>
<dbReference type="CDD" id="cd19511">
    <property type="entry name" value="RecA-like_CDC48_r2-like"/>
    <property type="match status" value="1"/>
</dbReference>
<dbReference type="InterPro" id="IPR027417">
    <property type="entry name" value="P-loop_NTPase"/>
</dbReference>
<sequence length="694" mass="76241">MKVTIKEARPRDVGRAIARINQEIMAELGLNTGDIVNIKGGRSAYARTLPAYPEDGMDGSIQIDGIIRTNIKSGINETVTLERTEIPPLDMAVLKPLESTSGKDIDCSLLSGYPLQKDDMVRLAVFGRQITFHIEDAHPDAGVVNENTIIRIRGQTSKEPEKKRGFTSYEDIGGLRPQLQKIREMAELPLRYPELFEKVGIDPPKGVLLYGPPGTGKTLIAKAVANEVNAHFIYISGPEIMGKYYGESEGKLREIFSEAKKNAPAVIFIDEIDSIAPKREELGGEKQVEKRVVAQLLALMDGAQKRGQVMVIAATNMPNLLDPALRRPGRFDREIEIAIPDRDGRQEIFEIHMRGMPIEDDVAIEEIASATHGYVGADIAALCREAAMCALRKILPEIDFSQDYIPYSILSGLVITNDDINSAMLEVRPSALREVFIERPDVKWSDVGGLSEIKEKIKNLVELPVKRPGLYRYAGVNPPKGIMMHGPPGTGKTLIARAVAGKTGSNFISVKGPEIFSKYLGESEKTIREIFRKARMAAPCIIFFDEIDAIAPARSAGEANGNADRVISQLLIEMDGIEELKGVIVLAATNRPDIIDSALMRPGRFDFVLELPLPDEDARTEILTIHLKNKPLAGNISINSLAGRTEGFSGAELEFICKNAAHLAIKEFAGGDDELDNLIIRESHLDSALSEIRK</sequence>
<dbReference type="InterPro" id="IPR003960">
    <property type="entry name" value="ATPase_AAA_CS"/>
</dbReference>
<protein>
    <submittedName>
        <fullName evidence="7">CDC48 family AAA ATPase</fullName>
    </submittedName>
</protein>
<dbReference type="Gene3D" id="1.10.8.60">
    <property type="match status" value="2"/>
</dbReference>
<dbReference type="GO" id="GO:0016887">
    <property type="term" value="F:ATP hydrolysis activity"/>
    <property type="evidence" value="ECO:0007669"/>
    <property type="project" value="InterPro"/>
</dbReference>
<dbReference type="FunFam" id="3.40.50.300:FF:000012">
    <property type="entry name" value="Transitional endoplasmic reticulum ATPase"/>
    <property type="match status" value="1"/>
</dbReference>
<accession>A0A9E7THJ3</accession>
<evidence type="ECO:0000256" key="4">
    <source>
        <dbReference type="ARBA" id="ARBA00022840"/>
    </source>
</evidence>
<dbReference type="FunFam" id="1.10.8.60:FF:000057">
    <property type="entry name" value="AAA family ATPase, CDC48 subfamily"/>
    <property type="match status" value="1"/>
</dbReference>
<dbReference type="Gene3D" id="2.40.40.20">
    <property type="match status" value="1"/>
</dbReference>
<evidence type="ECO:0000256" key="3">
    <source>
        <dbReference type="ARBA" id="ARBA00022741"/>
    </source>
</evidence>
<dbReference type="SUPFAM" id="SSF50692">
    <property type="entry name" value="ADC-like"/>
    <property type="match status" value="1"/>
</dbReference>
<dbReference type="InterPro" id="IPR003959">
    <property type="entry name" value="ATPase_AAA_core"/>
</dbReference>
<dbReference type="RefSeq" id="WP_257743182.1">
    <property type="nucleotide sequence ID" value="NZ_CP096115.1"/>
</dbReference>
<gene>
    <name evidence="7" type="ORF">L6E24_02675</name>
</gene>
<dbReference type="FunFam" id="3.40.50.300:FF:000018">
    <property type="entry name" value="Cell division control 48"/>
    <property type="match status" value="1"/>
</dbReference>